<dbReference type="InterPro" id="IPR001789">
    <property type="entry name" value="Sig_transdc_resp-reg_receiver"/>
</dbReference>
<dbReference type="Gene3D" id="3.40.50.2300">
    <property type="match status" value="1"/>
</dbReference>
<accession>A0A1M5J1Y5</accession>
<evidence type="ECO:0000256" key="2">
    <source>
        <dbReference type="PROSITE-ProRule" id="PRU00169"/>
    </source>
</evidence>
<dbReference type="GO" id="GO:0006355">
    <property type="term" value="P:regulation of DNA-templated transcription"/>
    <property type="evidence" value="ECO:0007669"/>
    <property type="project" value="TreeGrafter"/>
</dbReference>
<dbReference type="InterPro" id="IPR039420">
    <property type="entry name" value="WalR-like"/>
</dbReference>
<dbReference type="STRING" id="288992.SAMN04488522_105164"/>
<sequence>MIKCIAIDDEKLVRDLLEDNIRQLPFLQLIKTCKNAFEAYEILEIEQVDLIFLDIQMPGLNGLQFLQSLPHPPMVILVTAYEQYALEGFDQQVVDYLLKPFSFERFVKACNRANEWFRLQNNQQSSITDLPDFFVNVEYTLVKIVAADIDYIEGLKDYIKIHLSTTEKPVLTRMTMKAMEEKMPANTFVRTHKSFLAVVQKITAVKRDVVCIGAKEIPVSGFYKDQLMKIFNPREI</sequence>
<evidence type="ECO:0000259" key="3">
    <source>
        <dbReference type="PROSITE" id="PS50110"/>
    </source>
</evidence>
<dbReference type="SMART" id="SM00448">
    <property type="entry name" value="REC"/>
    <property type="match status" value="1"/>
</dbReference>
<proteinExistence type="predicted"/>
<evidence type="ECO:0000313" key="5">
    <source>
        <dbReference type="Proteomes" id="UP000184287"/>
    </source>
</evidence>
<keyword evidence="2" id="KW-0597">Phosphoprotein</keyword>
<dbReference type="SUPFAM" id="SSF52172">
    <property type="entry name" value="CheY-like"/>
    <property type="match status" value="1"/>
</dbReference>
<dbReference type="GO" id="GO:0000976">
    <property type="term" value="F:transcription cis-regulatory region binding"/>
    <property type="evidence" value="ECO:0007669"/>
    <property type="project" value="TreeGrafter"/>
</dbReference>
<organism evidence="4 5">
    <name type="scientific">Pedobacter caeni</name>
    <dbReference type="NCBI Taxonomy" id="288992"/>
    <lineage>
        <taxon>Bacteria</taxon>
        <taxon>Pseudomonadati</taxon>
        <taxon>Bacteroidota</taxon>
        <taxon>Sphingobacteriia</taxon>
        <taxon>Sphingobacteriales</taxon>
        <taxon>Sphingobacteriaceae</taxon>
        <taxon>Pedobacter</taxon>
    </lineage>
</organism>
<dbReference type="RefSeq" id="WP_073234500.1">
    <property type="nucleotide sequence ID" value="NZ_FQUQ01000005.1"/>
</dbReference>
<name>A0A1M5J1Y5_9SPHI</name>
<dbReference type="GO" id="GO:0005829">
    <property type="term" value="C:cytosol"/>
    <property type="evidence" value="ECO:0007669"/>
    <property type="project" value="TreeGrafter"/>
</dbReference>
<dbReference type="Pfam" id="PF04397">
    <property type="entry name" value="LytTR"/>
    <property type="match status" value="1"/>
</dbReference>
<dbReference type="OrthoDB" id="9787344at2"/>
<dbReference type="GO" id="GO:0032993">
    <property type="term" value="C:protein-DNA complex"/>
    <property type="evidence" value="ECO:0007669"/>
    <property type="project" value="TreeGrafter"/>
</dbReference>
<dbReference type="AlphaFoldDB" id="A0A1M5J1Y5"/>
<dbReference type="PANTHER" id="PTHR48111:SF17">
    <property type="entry name" value="TRANSCRIPTIONAL REGULATORY PROTEIN YPDB"/>
    <property type="match status" value="1"/>
</dbReference>
<reference evidence="5" key="1">
    <citation type="submission" date="2016-11" db="EMBL/GenBank/DDBJ databases">
        <authorList>
            <person name="Varghese N."/>
            <person name="Submissions S."/>
        </authorList>
    </citation>
    <scope>NUCLEOTIDE SEQUENCE [LARGE SCALE GENOMIC DNA]</scope>
    <source>
        <strain evidence="5">DSM 16990</strain>
    </source>
</reference>
<dbReference type="InterPro" id="IPR007492">
    <property type="entry name" value="LytTR_DNA-bd_dom"/>
</dbReference>
<gene>
    <name evidence="4" type="ORF">SAMN04488522_105164</name>
</gene>
<feature type="modified residue" description="4-aspartylphosphate" evidence="2">
    <location>
        <position position="54"/>
    </location>
</feature>
<dbReference type="PROSITE" id="PS50110">
    <property type="entry name" value="RESPONSE_REGULATORY"/>
    <property type="match status" value="1"/>
</dbReference>
<protein>
    <submittedName>
        <fullName evidence="4">Two component transcriptional regulator, LytTR family</fullName>
    </submittedName>
</protein>
<dbReference type="PANTHER" id="PTHR48111">
    <property type="entry name" value="REGULATOR OF RPOS"/>
    <property type="match status" value="1"/>
</dbReference>
<dbReference type="Proteomes" id="UP000184287">
    <property type="component" value="Unassembled WGS sequence"/>
</dbReference>
<keyword evidence="1" id="KW-0238">DNA-binding</keyword>
<dbReference type="GO" id="GO:0000156">
    <property type="term" value="F:phosphorelay response regulator activity"/>
    <property type="evidence" value="ECO:0007669"/>
    <property type="project" value="TreeGrafter"/>
</dbReference>
<dbReference type="SMART" id="SM00850">
    <property type="entry name" value="LytTR"/>
    <property type="match status" value="1"/>
</dbReference>
<keyword evidence="5" id="KW-1185">Reference proteome</keyword>
<evidence type="ECO:0000313" key="4">
    <source>
        <dbReference type="EMBL" id="SHG34607.1"/>
    </source>
</evidence>
<feature type="domain" description="Response regulatory" evidence="3">
    <location>
        <begin position="3"/>
        <end position="114"/>
    </location>
</feature>
<dbReference type="InterPro" id="IPR011006">
    <property type="entry name" value="CheY-like_superfamily"/>
</dbReference>
<dbReference type="Gene3D" id="2.40.50.1020">
    <property type="entry name" value="LytTr DNA-binding domain"/>
    <property type="match status" value="1"/>
</dbReference>
<dbReference type="Pfam" id="PF00072">
    <property type="entry name" value="Response_reg"/>
    <property type="match status" value="1"/>
</dbReference>
<dbReference type="EMBL" id="FQUQ01000005">
    <property type="protein sequence ID" value="SHG34607.1"/>
    <property type="molecule type" value="Genomic_DNA"/>
</dbReference>
<evidence type="ECO:0000256" key="1">
    <source>
        <dbReference type="ARBA" id="ARBA00023125"/>
    </source>
</evidence>